<feature type="signal peptide" evidence="2">
    <location>
        <begin position="1"/>
        <end position="25"/>
    </location>
</feature>
<dbReference type="Pfam" id="PF09479">
    <property type="entry name" value="Flg_new"/>
    <property type="match status" value="3"/>
</dbReference>
<dbReference type="Gene3D" id="2.60.40.4270">
    <property type="entry name" value="Listeria-Bacteroides repeat domain"/>
    <property type="match status" value="3"/>
</dbReference>
<dbReference type="RefSeq" id="WP_199020063.1">
    <property type="nucleotide sequence ID" value="NZ_JAELUP010000077.1"/>
</dbReference>
<keyword evidence="2" id="KW-0732">Signal</keyword>
<keyword evidence="5" id="KW-1185">Reference proteome</keyword>
<evidence type="ECO:0000259" key="3">
    <source>
        <dbReference type="Pfam" id="PF07581"/>
    </source>
</evidence>
<dbReference type="InterPro" id="IPR011493">
    <property type="entry name" value="GLUG"/>
</dbReference>
<dbReference type="EMBL" id="JAELUP010000077">
    <property type="protein sequence ID" value="MBJ6362519.1"/>
    <property type="molecule type" value="Genomic_DNA"/>
</dbReference>
<feature type="domain" description="GLUG" evidence="3">
    <location>
        <begin position="137"/>
        <end position="162"/>
    </location>
</feature>
<dbReference type="InterPro" id="IPR013378">
    <property type="entry name" value="InlB-like_B-rpt"/>
</dbReference>
<dbReference type="NCBIfam" id="TIGR02543">
    <property type="entry name" value="List_Bact_rpt"/>
    <property type="match status" value="2"/>
</dbReference>
<evidence type="ECO:0000313" key="4">
    <source>
        <dbReference type="EMBL" id="MBJ6362519.1"/>
    </source>
</evidence>
<organism evidence="4 5">
    <name type="scientific">Paenibacillus roseus</name>
    <dbReference type="NCBI Taxonomy" id="2798579"/>
    <lineage>
        <taxon>Bacteria</taxon>
        <taxon>Bacillati</taxon>
        <taxon>Bacillota</taxon>
        <taxon>Bacilli</taxon>
        <taxon>Bacillales</taxon>
        <taxon>Paenibacillaceae</taxon>
        <taxon>Paenibacillus</taxon>
    </lineage>
</organism>
<accession>A0A934J3B8</accession>
<dbReference type="GO" id="GO:0030313">
    <property type="term" value="C:cell envelope"/>
    <property type="evidence" value="ECO:0007669"/>
    <property type="project" value="UniProtKB-SubCell"/>
</dbReference>
<comment type="caution">
    <text evidence="4">The sequence shown here is derived from an EMBL/GenBank/DDBJ whole genome shotgun (WGS) entry which is preliminary data.</text>
</comment>
<proteinExistence type="predicted"/>
<feature type="non-terminal residue" evidence="4">
    <location>
        <position position="575"/>
    </location>
</feature>
<dbReference type="AlphaFoldDB" id="A0A934J3B8"/>
<dbReference type="Gene3D" id="2.160.20.110">
    <property type="match status" value="1"/>
</dbReference>
<protein>
    <submittedName>
        <fullName evidence="4">InlB B-repeat-containing protein</fullName>
    </submittedName>
</protein>
<gene>
    <name evidence="4" type="ORF">JFN88_14825</name>
</gene>
<dbReference type="Proteomes" id="UP000640274">
    <property type="component" value="Unassembled WGS sequence"/>
</dbReference>
<feature type="chain" id="PRO_5036859219" evidence="2">
    <location>
        <begin position="26"/>
        <end position="575"/>
    </location>
</feature>
<evidence type="ECO:0000313" key="5">
    <source>
        <dbReference type="Proteomes" id="UP000640274"/>
    </source>
</evidence>
<reference evidence="4" key="1">
    <citation type="submission" date="2020-12" db="EMBL/GenBank/DDBJ databases">
        <authorList>
            <person name="Huq M.A."/>
        </authorList>
    </citation>
    <scope>NUCLEOTIDE SEQUENCE</scope>
    <source>
        <strain evidence="4">MAHUQ-46</strain>
    </source>
</reference>
<sequence>MTLLLLFTTFFSGFTAFVQPNVAHAASDFQAGTGTEGDPYQIATAEQLNSVRNYLSEGLYFKLIADIDLSGYQEGFGWVPIGVNNTNFFQGNMDGNGYKITNLKVYKPSYYVGLFGHIGNKATLSNMRLENIALTGGTMYSGGLVGANKGTITNSSASGSVSGKDDIGGLVGVNTGTITNSSAAVSVTSTTYNVGGLVGTNEGTINTSYATGSANGGSAVSSLGGLVGLNKGTIGNSYAAASVSGGSSGGGLVGGNYGSISNSYAIGIVKTSIGKGGLVGDKYSTSNISNSFYNKNTTGQSDTGKGVGKTTAEMQTQSTYTGWDFTTTWGIHASRNNQYPYLQAIQKFVAYDGNGATSGSVPTDNVSYSPGSKVSVSHNTGNLTKPGYTFAEWNTQADGQGTGYAVNSTFAIGTDHVTLYAKWTAVIGATYTVTFDSQGGSLVSSLTGVTSGATISAPTAPTKAGYTFGGWYKEAGTTTAWNFSTDTVTADTTLYAKWTAIPTYTVTYNSNGAASGSVPSDSNRYEQGAIVTVQSNTGNLTKPGYTFAGWNTQADGQGTSYASNATFAMGTSNVT</sequence>
<evidence type="ECO:0000256" key="2">
    <source>
        <dbReference type="SAM" id="SignalP"/>
    </source>
</evidence>
<dbReference type="InterPro" id="IPR042229">
    <property type="entry name" value="Listeria/Bacterioides_rpt_sf"/>
</dbReference>
<name>A0A934J3B8_9BACL</name>
<dbReference type="Pfam" id="PF07581">
    <property type="entry name" value="Glug"/>
    <property type="match status" value="1"/>
</dbReference>
<evidence type="ECO:0000256" key="1">
    <source>
        <dbReference type="ARBA" id="ARBA00004196"/>
    </source>
</evidence>
<comment type="subcellular location">
    <subcellularLocation>
        <location evidence="1">Cell envelope</location>
    </subcellularLocation>
</comment>